<dbReference type="EMBL" id="CP025682">
    <property type="protein sequence ID" value="AUN93601.1"/>
    <property type="molecule type" value="Genomic_DNA"/>
</dbReference>
<organism evidence="2 3">
    <name type="scientific">Pseudazoarcus pumilus</name>
    <dbReference type="NCBI Taxonomy" id="2067960"/>
    <lineage>
        <taxon>Bacteria</taxon>
        <taxon>Pseudomonadati</taxon>
        <taxon>Pseudomonadota</taxon>
        <taxon>Betaproteobacteria</taxon>
        <taxon>Rhodocyclales</taxon>
        <taxon>Zoogloeaceae</taxon>
        <taxon>Pseudazoarcus</taxon>
    </lineage>
</organism>
<dbReference type="InterPro" id="IPR000944">
    <property type="entry name" value="Tscrpt_reg_Rrf2"/>
</dbReference>
<dbReference type="InterPro" id="IPR036390">
    <property type="entry name" value="WH_DNA-bd_sf"/>
</dbReference>
<dbReference type="NCBIfam" id="TIGR00738">
    <property type="entry name" value="rrf2_super"/>
    <property type="match status" value="1"/>
</dbReference>
<dbReference type="OrthoDB" id="9795923at2"/>
<dbReference type="InterPro" id="IPR036388">
    <property type="entry name" value="WH-like_DNA-bd_sf"/>
</dbReference>
<proteinExistence type="predicted"/>
<dbReference type="GO" id="GO:0003700">
    <property type="term" value="F:DNA-binding transcription factor activity"/>
    <property type="evidence" value="ECO:0007669"/>
    <property type="project" value="TreeGrafter"/>
</dbReference>
<evidence type="ECO:0000313" key="3">
    <source>
        <dbReference type="Proteomes" id="UP000242205"/>
    </source>
</evidence>
<dbReference type="Proteomes" id="UP000242205">
    <property type="component" value="Chromosome"/>
</dbReference>
<dbReference type="GO" id="GO:0003677">
    <property type="term" value="F:DNA binding"/>
    <property type="evidence" value="ECO:0007669"/>
    <property type="project" value="UniProtKB-KW"/>
</dbReference>
<reference evidence="2 3" key="1">
    <citation type="submission" date="2018-01" db="EMBL/GenBank/DDBJ databases">
        <authorList>
            <person name="Fu G.-Y."/>
        </authorList>
    </citation>
    <scope>NUCLEOTIDE SEQUENCE [LARGE SCALE GENOMIC DNA]</scope>
    <source>
        <strain evidence="2 3">SY39</strain>
    </source>
</reference>
<dbReference type="SUPFAM" id="SSF46785">
    <property type="entry name" value="Winged helix' DNA-binding domain"/>
    <property type="match status" value="1"/>
</dbReference>
<keyword evidence="3" id="KW-1185">Reference proteome</keyword>
<dbReference type="Pfam" id="PF02082">
    <property type="entry name" value="Rrf2"/>
    <property type="match status" value="1"/>
</dbReference>
<dbReference type="PANTHER" id="PTHR33221">
    <property type="entry name" value="WINGED HELIX-TURN-HELIX TRANSCRIPTIONAL REGULATOR, RRF2 FAMILY"/>
    <property type="match status" value="1"/>
</dbReference>
<name>A0A2I6S2V9_9RHOO</name>
<dbReference type="PANTHER" id="PTHR33221:SF4">
    <property type="entry name" value="HTH-TYPE TRANSCRIPTIONAL REPRESSOR NSRR"/>
    <property type="match status" value="1"/>
</dbReference>
<dbReference type="RefSeq" id="WP_102245675.1">
    <property type="nucleotide sequence ID" value="NZ_CP025682.1"/>
</dbReference>
<dbReference type="Gene3D" id="1.10.10.10">
    <property type="entry name" value="Winged helix-like DNA-binding domain superfamily/Winged helix DNA-binding domain"/>
    <property type="match status" value="1"/>
</dbReference>
<dbReference type="PROSITE" id="PS51197">
    <property type="entry name" value="HTH_RRF2_2"/>
    <property type="match status" value="1"/>
</dbReference>
<sequence>MQLSHFTDYSLRVLMYLGFRGDERVTIAEIADAYDVSRTYLMKVVSHLAARGYVHTVRGNGGGLELSRDAALINLGEVVRECEPDFDIVECLGETHSDCPLFPECVLRSLLREATRNFLATLERHSLRDLIQNRSLGAKLITVHPPAARARRAAPP</sequence>
<dbReference type="AlphaFoldDB" id="A0A2I6S2V9"/>
<evidence type="ECO:0000256" key="1">
    <source>
        <dbReference type="ARBA" id="ARBA00023125"/>
    </source>
</evidence>
<gene>
    <name evidence="2" type="ORF">C0099_00815</name>
</gene>
<dbReference type="KEGG" id="atw:C0099_00815"/>
<accession>A0A2I6S2V9</accession>
<dbReference type="GO" id="GO:0005829">
    <property type="term" value="C:cytosol"/>
    <property type="evidence" value="ECO:0007669"/>
    <property type="project" value="TreeGrafter"/>
</dbReference>
<keyword evidence="1" id="KW-0238">DNA-binding</keyword>
<evidence type="ECO:0000313" key="2">
    <source>
        <dbReference type="EMBL" id="AUN93601.1"/>
    </source>
</evidence>
<protein>
    <submittedName>
        <fullName evidence="2">Rrf2 family transcriptional regulator</fullName>
    </submittedName>
</protein>